<evidence type="ECO:0000313" key="1">
    <source>
        <dbReference type="Proteomes" id="UP000887576"/>
    </source>
</evidence>
<name>A0AC34Q8D6_9BILA</name>
<organism evidence="1 2">
    <name type="scientific">Panagrolaimus sp. JU765</name>
    <dbReference type="NCBI Taxonomy" id="591449"/>
    <lineage>
        <taxon>Eukaryota</taxon>
        <taxon>Metazoa</taxon>
        <taxon>Ecdysozoa</taxon>
        <taxon>Nematoda</taxon>
        <taxon>Chromadorea</taxon>
        <taxon>Rhabditida</taxon>
        <taxon>Tylenchina</taxon>
        <taxon>Panagrolaimomorpha</taxon>
        <taxon>Panagrolaimoidea</taxon>
        <taxon>Panagrolaimidae</taxon>
        <taxon>Panagrolaimus</taxon>
    </lineage>
</organism>
<protein>
    <submittedName>
        <fullName evidence="2">Copper transport protein</fullName>
    </submittedName>
</protein>
<accession>A0AC34Q8D6</accession>
<reference evidence="2" key="1">
    <citation type="submission" date="2022-11" db="UniProtKB">
        <authorList>
            <consortium name="WormBaseParasite"/>
        </authorList>
    </citation>
    <scope>IDENTIFICATION</scope>
</reference>
<proteinExistence type="predicted"/>
<dbReference type="WBParaSite" id="JU765_v2.g13862.t1">
    <property type="protein sequence ID" value="JU765_v2.g13862.t1"/>
    <property type="gene ID" value="JU765_v2.g13862"/>
</dbReference>
<dbReference type="Proteomes" id="UP000887576">
    <property type="component" value="Unplaced"/>
</dbReference>
<evidence type="ECO:0000313" key="2">
    <source>
        <dbReference type="WBParaSite" id="JU765_v2.g13862.t1"/>
    </source>
</evidence>
<sequence>MDHSGHGHDHGSHVDHSGHVGHENHGENAANLVTTTIGTIIDKIVENITEIPKKLVEHDHSNHHQHDSHINSMEMDHTNYMDHTNHMDHSEHSMKMYFHGGNTEIILFDCWRINSFFGLLFSCFIIFLMGAAYEGIKWFRIYLQLKETKKETLKKRTCTPTIGLSVQQEKIAISMPSQSESLLYPKNQDDTQVYVTTVKESDTDVGSVGFFDFQKIRANAMAKNRLVQAGLYCIQITLAYFLMLIAMTYNVYLTAAVVLGAGFGHWIFALIQDSTTEKNPETVDAVSSDACH</sequence>